<name>A0A9P5ZZ15_PLEER</name>
<accession>A0A9P5ZZ15</accession>
<reference evidence="1" key="1">
    <citation type="submission" date="2020-11" db="EMBL/GenBank/DDBJ databases">
        <authorList>
            <consortium name="DOE Joint Genome Institute"/>
            <person name="Ahrendt S."/>
            <person name="Riley R."/>
            <person name="Andreopoulos W."/>
            <person name="Labutti K."/>
            <person name="Pangilinan J."/>
            <person name="Ruiz-Duenas F.J."/>
            <person name="Barrasa J.M."/>
            <person name="Sanchez-Garcia M."/>
            <person name="Camarero S."/>
            <person name="Miyauchi S."/>
            <person name="Serrano A."/>
            <person name="Linde D."/>
            <person name="Babiker R."/>
            <person name="Drula E."/>
            <person name="Ayuso-Fernandez I."/>
            <person name="Pacheco R."/>
            <person name="Padilla G."/>
            <person name="Ferreira P."/>
            <person name="Barriuso J."/>
            <person name="Kellner H."/>
            <person name="Castanera R."/>
            <person name="Alfaro M."/>
            <person name="Ramirez L."/>
            <person name="Pisabarro A.G."/>
            <person name="Kuo A."/>
            <person name="Tritt A."/>
            <person name="Lipzen A."/>
            <person name="He G."/>
            <person name="Yan M."/>
            <person name="Ng V."/>
            <person name="Cullen D."/>
            <person name="Martin F."/>
            <person name="Rosso M.-N."/>
            <person name="Henrissat B."/>
            <person name="Hibbett D."/>
            <person name="Martinez A.T."/>
            <person name="Grigoriev I.V."/>
        </authorList>
    </citation>
    <scope>NUCLEOTIDE SEQUENCE</scope>
    <source>
        <strain evidence="1">ATCC 90797</strain>
    </source>
</reference>
<dbReference type="OrthoDB" id="3388at2759"/>
<comment type="caution">
    <text evidence="1">The sequence shown here is derived from an EMBL/GenBank/DDBJ whole genome shotgun (WGS) entry which is preliminary data.</text>
</comment>
<dbReference type="Proteomes" id="UP000807025">
    <property type="component" value="Unassembled WGS sequence"/>
</dbReference>
<keyword evidence="2" id="KW-1185">Reference proteome</keyword>
<protein>
    <submittedName>
        <fullName evidence="1">Uncharacterized protein</fullName>
    </submittedName>
</protein>
<gene>
    <name evidence="1" type="ORF">BDN71DRAFT_1446487</name>
</gene>
<evidence type="ECO:0000313" key="2">
    <source>
        <dbReference type="Proteomes" id="UP000807025"/>
    </source>
</evidence>
<organism evidence="1 2">
    <name type="scientific">Pleurotus eryngii</name>
    <name type="common">Boletus of the steppes</name>
    <dbReference type="NCBI Taxonomy" id="5323"/>
    <lineage>
        <taxon>Eukaryota</taxon>
        <taxon>Fungi</taxon>
        <taxon>Dikarya</taxon>
        <taxon>Basidiomycota</taxon>
        <taxon>Agaricomycotina</taxon>
        <taxon>Agaricomycetes</taxon>
        <taxon>Agaricomycetidae</taxon>
        <taxon>Agaricales</taxon>
        <taxon>Pleurotineae</taxon>
        <taxon>Pleurotaceae</taxon>
        <taxon>Pleurotus</taxon>
    </lineage>
</organism>
<sequence>MEPERLNIKPKSATAEVQLLASYLGNKPIPDPNYGGIRGFENTFLDKLTSNSAKSAL</sequence>
<dbReference type="AlphaFoldDB" id="A0A9P5ZZ15"/>
<evidence type="ECO:0000313" key="1">
    <source>
        <dbReference type="EMBL" id="KAF9496082.1"/>
    </source>
</evidence>
<proteinExistence type="predicted"/>
<dbReference type="EMBL" id="MU154555">
    <property type="protein sequence ID" value="KAF9496082.1"/>
    <property type="molecule type" value="Genomic_DNA"/>
</dbReference>